<dbReference type="EMBL" id="BK016068">
    <property type="protein sequence ID" value="DAF92519.1"/>
    <property type="molecule type" value="Genomic_DNA"/>
</dbReference>
<name>A0A8S5UDD6_9CAUD</name>
<proteinExistence type="predicted"/>
<sequence>MCDYSTIHKCSNTKGCSVLTIRKLFGKVRFCE</sequence>
<accession>A0A8S5UDD6</accession>
<evidence type="ECO:0000313" key="1">
    <source>
        <dbReference type="EMBL" id="DAF92519.1"/>
    </source>
</evidence>
<protein>
    <submittedName>
        <fullName evidence="1">Uncharacterized protein</fullName>
    </submittedName>
</protein>
<organism evidence="1">
    <name type="scientific">Siphoviridae sp. ctNLX12</name>
    <dbReference type="NCBI Taxonomy" id="2825469"/>
    <lineage>
        <taxon>Viruses</taxon>
        <taxon>Duplodnaviria</taxon>
        <taxon>Heunggongvirae</taxon>
        <taxon>Uroviricota</taxon>
        <taxon>Caudoviricetes</taxon>
    </lineage>
</organism>
<reference evidence="1" key="1">
    <citation type="journal article" date="2021" name="Proc. Natl. Acad. Sci. U.S.A.">
        <title>A Catalog of Tens of Thousands of Viruses from Human Metagenomes Reveals Hidden Associations with Chronic Diseases.</title>
        <authorList>
            <person name="Tisza M.J."/>
            <person name="Buck C.B."/>
        </authorList>
    </citation>
    <scope>NUCLEOTIDE SEQUENCE</scope>
    <source>
        <strain evidence="1">CtNLX12</strain>
    </source>
</reference>